<feature type="compositionally biased region" description="Basic and acidic residues" evidence="2">
    <location>
        <begin position="17"/>
        <end position="32"/>
    </location>
</feature>
<dbReference type="InterPro" id="IPR031887">
    <property type="entry name" value="SDCCAG8"/>
</dbReference>
<dbReference type="GO" id="GO:0007098">
    <property type="term" value="P:centrosome cycle"/>
    <property type="evidence" value="ECO:0007669"/>
    <property type="project" value="InterPro"/>
</dbReference>
<evidence type="ECO:0000313" key="3">
    <source>
        <dbReference type="Proteomes" id="UP000515135"/>
    </source>
</evidence>
<evidence type="ECO:0000256" key="2">
    <source>
        <dbReference type="SAM" id="MobiDB-lite"/>
    </source>
</evidence>
<name>A0A6P5AJZ7_BRABE</name>
<feature type="compositionally biased region" description="Low complexity" evidence="2">
    <location>
        <begin position="81"/>
        <end position="107"/>
    </location>
</feature>
<gene>
    <name evidence="4" type="primary">LOC109483728</name>
</gene>
<accession>A0A6P5AJZ7</accession>
<dbReference type="PANTHER" id="PTHR34343:SF1">
    <property type="entry name" value="SEROLOGICALLY DEFINED COLON CANCER ANTIGEN 8"/>
    <property type="match status" value="1"/>
</dbReference>
<feature type="region of interest" description="Disordered" evidence="2">
    <location>
        <begin position="79"/>
        <end position="123"/>
    </location>
</feature>
<evidence type="ECO:0000256" key="1">
    <source>
        <dbReference type="SAM" id="Coils"/>
    </source>
</evidence>
<dbReference type="GO" id="GO:0030010">
    <property type="term" value="P:establishment of cell polarity"/>
    <property type="evidence" value="ECO:0007669"/>
    <property type="project" value="TreeGrafter"/>
</dbReference>
<dbReference type="Proteomes" id="UP000515135">
    <property type="component" value="Unplaced"/>
</dbReference>
<keyword evidence="3" id="KW-1185">Reference proteome</keyword>
<dbReference type="Pfam" id="PF15964">
    <property type="entry name" value="CCCAP"/>
    <property type="match status" value="1"/>
</dbReference>
<feature type="coiled-coil region" evidence="1">
    <location>
        <begin position="327"/>
        <end position="361"/>
    </location>
</feature>
<dbReference type="GO" id="GO:0001764">
    <property type="term" value="P:neuron migration"/>
    <property type="evidence" value="ECO:0007669"/>
    <property type="project" value="TreeGrafter"/>
</dbReference>
<sequence>MQAYDGDVSDSLVEYQRAVRDRASETHNELHHALSAPYPGQTSPPRSGAGPAHTDISPEALAKQEQVYQTAVDRLRNLLQKPSGSPSRSRTGSKPPTSPGRGRSPSRQPLFPASPDKFGDPHFVPVSPIKHLGDRGHDLPPAEELVPLLTTQDSYIQQLEAENRYVKEELSLLKGRVKEVVDENQKLHESLKARHVAATLDEELGIPQQTQENVPATNIGVDSTVPGAENLARAGEMKDKDLFQKWQKELERLKALYTAKTGQLEAQLKATKSELGRKEEECDALQGKVRQQESLGLLGPGVGETRQVGGVCIRCAQQEAVLSGTQVGTLEQNLQRVTRERDELMDALSQTRSLLSEMKQREDEAYEQVKQSVALVEQAHLEKTEALVQRAQVTEELANQRKRLEDIINDTNRRVKGEREAVQREYQQQVEQLKNKMSSLEKSQLALQAELDQAARDKASLQSELDETKGHLSAQGMDVDTMSDGVQSDLSRAVRSKHEAEQEMTRLKQKLERERKDWDQEHSRLSDEVTELRRRLRQAEKEAMDSREEGVHLTEAMNALQREANLARMEKESIERGRSDDLKEAIEHAQRREKQLIAEMEQKERQQAQSSVDLDTLVTTQKDLISRLREECRDLTTKLEDLGDRYRSDVGRLSQLNEELSSRLGKVGEREKSLEQQCVEHGRLHQRMKTRLKQMDQHAQNSAQQVLELLTKQNGLMQDRQSLCQEVEFLRSQMTNPDSFMGTSRQRPSLSIDNGLVDL</sequence>
<proteinExistence type="predicted"/>
<dbReference type="OrthoDB" id="10252347at2759"/>
<feature type="region of interest" description="Disordered" evidence="2">
    <location>
        <begin position="738"/>
        <end position="759"/>
    </location>
</feature>
<dbReference type="AlphaFoldDB" id="A0A6P5AJZ7"/>
<dbReference type="PANTHER" id="PTHR34343">
    <property type="entry name" value="SEROLOGICALLY DEFINED COLON CANCER ANTIGEN 8"/>
    <property type="match status" value="1"/>
</dbReference>
<evidence type="ECO:0000313" key="4">
    <source>
        <dbReference type="RefSeq" id="XP_019642356.1"/>
    </source>
</evidence>
<dbReference type="RefSeq" id="XP_019642356.1">
    <property type="nucleotide sequence ID" value="XM_019786797.1"/>
</dbReference>
<dbReference type="GO" id="GO:0005813">
    <property type="term" value="C:centrosome"/>
    <property type="evidence" value="ECO:0007669"/>
    <property type="project" value="InterPro"/>
</dbReference>
<feature type="compositionally biased region" description="Polar residues" evidence="2">
    <location>
        <begin position="738"/>
        <end position="752"/>
    </location>
</feature>
<feature type="coiled-coil region" evidence="1">
    <location>
        <begin position="261"/>
        <end position="295"/>
    </location>
</feature>
<dbReference type="GO" id="GO:0035148">
    <property type="term" value="P:tube formation"/>
    <property type="evidence" value="ECO:0007669"/>
    <property type="project" value="TreeGrafter"/>
</dbReference>
<reference evidence="4" key="1">
    <citation type="submission" date="2025-08" db="UniProtKB">
        <authorList>
            <consortium name="RefSeq"/>
        </authorList>
    </citation>
    <scope>IDENTIFICATION</scope>
    <source>
        <tissue evidence="4">Gonad</tissue>
    </source>
</reference>
<organism evidence="3 4">
    <name type="scientific">Branchiostoma belcheri</name>
    <name type="common">Amphioxus</name>
    <dbReference type="NCBI Taxonomy" id="7741"/>
    <lineage>
        <taxon>Eukaryota</taxon>
        <taxon>Metazoa</taxon>
        <taxon>Chordata</taxon>
        <taxon>Cephalochordata</taxon>
        <taxon>Leptocardii</taxon>
        <taxon>Amphioxiformes</taxon>
        <taxon>Branchiostomatidae</taxon>
        <taxon>Branchiostoma</taxon>
    </lineage>
</organism>
<protein>
    <submittedName>
        <fullName evidence="4">Serologically defined colon cancer antigen 8 homolog isoform X1</fullName>
    </submittedName>
</protein>
<feature type="region of interest" description="Disordered" evidence="2">
    <location>
        <begin position="458"/>
        <end position="480"/>
    </location>
</feature>
<dbReference type="GO" id="GO:0005814">
    <property type="term" value="C:centriole"/>
    <property type="evidence" value="ECO:0007669"/>
    <property type="project" value="TreeGrafter"/>
</dbReference>
<keyword evidence="1" id="KW-0175">Coiled coil</keyword>
<dbReference type="KEGG" id="bbel:109483728"/>
<dbReference type="GeneID" id="109483728"/>
<feature type="region of interest" description="Disordered" evidence="2">
    <location>
        <begin position="17"/>
        <end position="66"/>
    </location>
</feature>